<feature type="region of interest" description="Disordered" evidence="1">
    <location>
        <begin position="1"/>
        <end position="20"/>
    </location>
</feature>
<gene>
    <name evidence="2" type="ORF">HYFRA_00013912</name>
</gene>
<dbReference type="Proteomes" id="UP000696280">
    <property type="component" value="Unassembled WGS sequence"/>
</dbReference>
<dbReference type="AlphaFoldDB" id="A0A9N9PZI1"/>
<evidence type="ECO:0000256" key="1">
    <source>
        <dbReference type="SAM" id="MobiDB-lite"/>
    </source>
</evidence>
<organism evidence="2 3">
    <name type="scientific">Hymenoscyphus fraxineus</name>
    <dbReference type="NCBI Taxonomy" id="746836"/>
    <lineage>
        <taxon>Eukaryota</taxon>
        <taxon>Fungi</taxon>
        <taxon>Dikarya</taxon>
        <taxon>Ascomycota</taxon>
        <taxon>Pezizomycotina</taxon>
        <taxon>Leotiomycetes</taxon>
        <taxon>Helotiales</taxon>
        <taxon>Helotiaceae</taxon>
        <taxon>Hymenoscyphus</taxon>
    </lineage>
</organism>
<evidence type="ECO:0000313" key="2">
    <source>
        <dbReference type="EMBL" id="CAG8961460.1"/>
    </source>
</evidence>
<evidence type="ECO:0000313" key="3">
    <source>
        <dbReference type="Proteomes" id="UP000696280"/>
    </source>
</evidence>
<dbReference type="EMBL" id="CAJVRL010000110">
    <property type="protein sequence ID" value="CAG8961460.1"/>
    <property type="molecule type" value="Genomic_DNA"/>
</dbReference>
<proteinExistence type="predicted"/>
<name>A0A9N9PZI1_9HELO</name>
<comment type="caution">
    <text evidence="2">The sequence shown here is derived from an EMBL/GenBank/DDBJ whole genome shotgun (WGS) entry which is preliminary data.</text>
</comment>
<reference evidence="2" key="1">
    <citation type="submission" date="2021-07" db="EMBL/GenBank/DDBJ databases">
        <authorList>
            <person name="Durling M."/>
        </authorList>
    </citation>
    <scope>NUCLEOTIDE SEQUENCE</scope>
</reference>
<sequence length="271" mass="30370">MPPCRPCLRQSHHGTPQESQQLVKYRHPSTHPKLILNTPTYVASISQRFIHQHLPNLFHQARQQGDRVLDPLLNFTPNFQHYTDPLYYSLALDWVVTRVAFFAKNEYAFGSSFNVFSPYAIGRGGYAAGSGPNAGLNPPNILQDYFWTVKECYNNGNMVGAYQALDDSVGILSAIGNVLRSEKGTSYSDQLMYEYQSTLTPFLSWTRDLDPRGTYLLLKAAYLASSEDPGTVVLLCNNLGPRDAEDARQEALRDMVMFGDRIAGDIAQLIP</sequence>
<keyword evidence="3" id="KW-1185">Reference proteome</keyword>
<dbReference type="OrthoDB" id="3464768at2759"/>
<accession>A0A9N9PZI1</accession>
<protein>
    <submittedName>
        <fullName evidence="2">Uncharacterized protein</fullName>
    </submittedName>
</protein>